<keyword evidence="4" id="KW-0678">Repressor</keyword>
<dbReference type="Pfam" id="PF01205">
    <property type="entry name" value="Impact_N"/>
    <property type="match status" value="1"/>
</dbReference>
<keyword evidence="10" id="KW-1185">Reference proteome</keyword>
<keyword evidence="5" id="KW-0810">Translation regulation</keyword>
<dbReference type="InterPro" id="IPR020568">
    <property type="entry name" value="Ribosomal_Su5_D2-typ_SF"/>
</dbReference>
<proteinExistence type="inferred from homology"/>
<keyword evidence="3" id="KW-0963">Cytoplasm</keyword>
<dbReference type="Pfam" id="PF07364">
    <property type="entry name" value="DUF1485"/>
    <property type="match status" value="1"/>
</dbReference>
<reference evidence="10" key="1">
    <citation type="journal article" date="2015" name="Genome Announc.">
        <title>Draft genome sequence of Talaromyces cellulolyticus strain Y-94, a source of lignocellulosic biomass-degrading enzymes.</title>
        <authorList>
            <person name="Fujii T."/>
            <person name="Koike H."/>
            <person name="Sawayama S."/>
            <person name="Yano S."/>
            <person name="Inoue H."/>
        </authorList>
    </citation>
    <scope>NUCLEOTIDE SEQUENCE [LARGE SCALE GENOMIC DNA]</scope>
    <source>
        <strain evidence="10">Y-94</strain>
    </source>
</reference>
<dbReference type="InterPro" id="IPR006575">
    <property type="entry name" value="RWD_dom"/>
</dbReference>
<evidence type="ECO:0000256" key="7">
    <source>
        <dbReference type="SAM" id="MobiDB-lite"/>
    </source>
</evidence>
<accession>A0A510NVK7</accession>
<feature type="region of interest" description="Disordered" evidence="7">
    <location>
        <begin position="685"/>
        <end position="709"/>
    </location>
</feature>
<dbReference type="InterPro" id="IPR016135">
    <property type="entry name" value="UBQ-conjugating_enzyme/RWD"/>
</dbReference>
<dbReference type="Pfam" id="PF05773">
    <property type="entry name" value="RWD"/>
    <property type="match status" value="1"/>
</dbReference>
<dbReference type="GO" id="GO:0006446">
    <property type="term" value="P:regulation of translational initiation"/>
    <property type="evidence" value="ECO:0007669"/>
    <property type="project" value="TreeGrafter"/>
</dbReference>
<evidence type="ECO:0000256" key="4">
    <source>
        <dbReference type="ARBA" id="ARBA00022491"/>
    </source>
</evidence>
<dbReference type="Gene3D" id="3.10.110.10">
    <property type="entry name" value="Ubiquitin Conjugating Enzyme"/>
    <property type="match status" value="1"/>
</dbReference>
<evidence type="ECO:0000256" key="6">
    <source>
        <dbReference type="ARBA" id="ARBA00023016"/>
    </source>
</evidence>
<dbReference type="GO" id="GO:0005737">
    <property type="term" value="C:cytoplasm"/>
    <property type="evidence" value="ECO:0007669"/>
    <property type="project" value="UniProtKB-SubCell"/>
</dbReference>
<dbReference type="PROSITE" id="PS50908">
    <property type="entry name" value="RWD"/>
    <property type="match status" value="1"/>
</dbReference>
<sequence length="875" mass="95703">MHSRPVIAIAGLACETSTFTPSKTLAPAFHPRRGIECIQEYDFIKPGTPLGNVADWRGALIGHALPGGIVTRAAFQDLATEILDRLTDIRSSVPRLDGLWFDIHGAMCVEGLDDVEAELLRRIRTVIGPDVVVSASMDLHGNVSCELAHQTDLITCYRMAPHEDEQETKERACQNLVDLLTKQHATGDNRLRPYKAWIPLPILLPGEQTSTRVEPAKHVYAAVSGVEARPGVIDAAIWVGYAWADEPRNRAIVMATGWDKSAVAAGAEELAKNFWDAHADFDFVGPTGTFKECLDTALASSARPFFISDSGDNPTAGGSGDMTWGLTKLLARPEFQGASGPTVIYASVPGPKAVEIAVAAGVGATVTVTAGAEVDNIHAGPITITGRVHSIKHGDKWAETEVVLQVGSVYAILTKLRKPYHKEHDFTDLNLKPRSVDIVIVKIGYLEPELFDMAADWMLGLTPGGVDQDLVRLGHHRIRRPMWPFDKKFETQPDLKARFISLSHEPLLGPDEWGHGGVDRSNSELCFVSPTFKIQHYDINLRRLHRGDAMSSALERLHQRDLAEEIEAINAIYEADTIEINTISQGTTADNGARTLDLGGTSSETAALTTTIRLRIPEHPHLSFIIGFDDEYPETPPRVTGTASTSSRGEGSLAVDVLRDIISRAHQPGQVCLFEVISEASEKFSELSIGGTTTDQETERGNQDEDDQLDTTAEDFVTLSLQDAFGIDSPPEWTLSDVVTEKKSVFVGRAVPVTSRDQAKAYLDYLLATDKKVASATHNISAWRIREKKDNHTESTFQDSDDDGETAAGGRLLHLMQLMDVWDVLVVVTRWYGGVLLGPDRFRIINNVGKDALIKAGFQKETSTAKDKGKKKGKK</sequence>
<dbReference type="SUPFAM" id="SSF54495">
    <property type="entry name" value="UBC-like"/>
    <property type="match status" value="1"/>
</dbReference>
<gene>
    <name evidence="9" type="ORF">TCE0_018r05285</name>
</gene>
<evidence type="ECO:0000313" key="9">
    <source>
        <dbReference type="EMBL" id="GAM36299.1"/>
    </source>
</evidence>
<evidence type="ECO:0000256" key="5">
    <source>
        <dbReference type="ARBA" id="ARBA00022845"/>
    </source>
</evidence>
<dbReference type="SUPFAM" id="SSF54211">
    <property type="entry name" value="Ribosomal protein S5 domain 2-like"/>
    <property type="match status" value="1"/>
</dbReference>
<dbReference type="EMBL" id="DF933814">
    <property type="protein sequence ID" value="GAM36299.1"/>
    <property type="molecule type" value="Genomic_DNA"/>
</dbReference>
<dbReference type="Pfam" id="PF07171">
    <property type="entry name" value="MlrC_C"/>
    <property type="match status" value="1"/>
</dbReference>
<dbReference type="InterPro" id="IPR010799">
    <property type="entry name" value="MlrC_C"/>
</dbReference>
<dbReference type="InterPro" id="IPR036956">
    <property type="entry name" value="Impact_N_sf"/>
</dbReference>
<evidence type="ECO:0000259" key="8">
    <source>
        <dbReference type="PROSITE" id="PS50908"/>
    </source>
</evidence>
<keyword evidence="6" id="KW-0346">Stress response</keyword>
<evidence type="ECO:0000313" key="10">
    <source>
        <dbReference type="Proteomes" id="UP000053095"/>
    </source>
</evidence>
<dbReference type="CDD" id="cd23822">
    <property type="entry name" value="RWD_ScYIH1-like"/>
    <property type="match status" value="1"/>
</dbReference>
<dbReference type="GO" id="GO:0140469">
    <property type="term" value="P:GCN2-mediated signaling"/>
    <property type="evidence" value="ECO:0007669"/>
    <property type="project" value="TreeGrafter"/>
</dbReference>
<name>A0A510NVK7_TALPI</name>
<evidence type="ECO:0000256" key="1">
    <source>
        <dbReference type="ARBA" id="ARBA00004496"/>
    </source>
</evidence>
<comment type="similarity">
    <text evidence="2">Belongs to the IMPACT family.</text>
</comment>
<dbReference type="AlphaFoldDB" id="A0A510NVK7"/>
<evidence type="ECO:0000256" key="2">
    <source>
        <dbReference type="ARBA" id="ARBA00007665"/>
    </source>
</evidence>
<dbReference type="InterPro" id="IPR020569">
    <property type="entry name" value="UPF0029_Impact_CS"/>
</dbReference>
<dbReference type="InterPro" id="IPR001498">
    <property type="entry name" value="Impact_N"/>
</dbReference>
<dbReference type="PANTHER" id="PTHR16301">
    <property type="entry name" value="IMPACT-RELATED"/>
    <property type="match status" value="1"/>
</dbReference>
<dbReference type="PROSITE" id="PS00910">
    <property type="entry name" value="UPF0029"/>
    <property type="match status" value="1"/>
</dbReference>
<dbReference type="Proteomes" id="UP000053095">
    <property type="component" value="Unassembled WGS sequence"/>
</dbReference>
<dbReference type="PANTHER" id="PTHR16301:SF25">
    <property type="entry name" value="PROTEIN IMPACT"/>
    <property type="match status" value="1"/>
</dbReference>
<feature type="domain" description="RWD" evidence="8">
    <location>
        <begin position="564"/>
        <end position="687"/>
    </location>
</feature>
<organism evidence="9 10">
    <name type="scientific">Talaromyces pinophilus</name>
    <name type="common">Penicillium pinophilum</name>
    <dbReference type="NCBI Taxonomy" id="128442"/>
    <lineage>
        <taxon>Eukaryota</taxon>
        <taxon>Fungi</taxon>
        <taxon>Dikarya</taxon>
        <taxon>Ascomycota</taxon>
        <taxon>Pezizomycotina</taxon>
        <taxon>Eurotiomycetes</taxon>
        <taxon>Eurotiomycetidae</taxon>
        <taxon>Eurotiales</taxon>
        <taxon>Trichocomaceae</taxon>
        <taxon>Talaromyces</taxon>
        <taxon>Talaromyces sect. Talaromyces</taxon>
    </lineage>
</organism>
<dbReference type="InterPro" id="IPR023582">
    <property type="entry name" value="Impact"/>
</dbReference>
<dbReference type="InterPro" id="IPR015995">
    <property type="entry name" value="MlrC_N"/>
</dbReference>
<comment type="subcellular location">
    <subcellularLocation>
        <location evidence="1">Cytoplasm</location>
    </subcellularLocation>
</comment>
<evidence type="ECO:0000256" key="3">
    <source>
        <dbReference type="ARBA" id="ARBA00022490"/>
    </source>
</evidence>
<dbReference type="Gene3D" id="3.30.230.30">
    <property type="entry name" value="Impact, N-terminal domain"/>
    <property type="match status" value="1"/>
</dbReference>
<protein>
    <recommendedName>
        <fullName evidence="8">RWD domain-containing protein</fullName>
    </recommendedName>
</protein>